<organism evidence="2 3">
    <name type="scientific">Paraglomus brasilianum</name>
    <dbReference type="NCBI Taxonomy" id="144538"/>
    <lineage>
        <taxon>Eukaryota</taxon>
        <taxon>Fungi</taxon>
        <taxon>Fungi incertae sedis</taxon>
        <taxon>Mucoromycota</taxon>
        <taxon>Glomeromycotina</taxon>
        <taxon>Glomeromycetes</taxon>
        <taxon>Paraglomerales</taxon>
        <taxon>Paraglomeraceae</taxon>
        <taxon>Paraglomus</taxon>
    </lineage>
</organism>
<gene>
    <name evidence="2" type="ORF">PBRASI_LOCUS6166</name>
</gene>
<sequence length="88" mass="10346">MVGQESRQPVLGQRITRDSSTQNLNHHENPRHRQDDTKVATSTKKDEFEYFELDLVKFEEAYFELHVDAQEWSKSGSGHLQVRQKFAQ</sequence>
<feature type="region of interest" description="Disordered" evidence="1">
    <location>
        <begin position="1"/>
        <end position="40"/>
    </location>
</feature>
<comment type="caution">
    <text evidence="2">The sequence shown here is derived from an EMBL/GenBank/DDBJ whole genome shotgun (WGS) entry which is preliminary data.</text>
</comment>
<accession>A0A9N9BP10</accession>
<keyword evidence="3" id="KW-1185">Reference proteome</keyword>
<name>A0A9N9BP10_9GLOM</name>
<evidence type="ECO:0000313" key="2">
    <source>
        <dbReference type="EMBL" id="CAG8572296.1"/>
    </source>
</evidence>
<dbReference type="AlphaFoldDB" id="A0A9N9BP10"/>
<protein>
    <submittedName>
        <fullName evidence="2">3703_t:CDS:1</fullName>
    </submittedName>
</protein>
<reference evidence="2" key="1">
    <citation type="submission" date="2021-06" db="EMBL/GenBank/DDBJ databases">
        <authorList>
            <person name="Kallberg Y."/>
            <person name="Tangrot J."/>
            <person name="Rosling A."/>
        </authorList>
    </citation>
    <scope>NUCLEOTIDE SEQUENCE</scope>
    <source>
        <strain evidence="2">BR232B</strain>
    </source>
</reference>
<evidence type="ECO:0000256" key="1">
    <source>
        <dbReference type="SAM" id="MobiDB-lite"/>
    </source>
</evidence>
<evidence type="ECO:0000313" key="3">
    <source>
        <dbReference type="Proteomes" id="UP000789739"/>
    </source>
</evidence>
<proteinExistence type="predicted"/>
<dbReference type="Proteomes" id="UP000789739">
    <property type="component" value="Unassembled WGS sequence"/>
</dbReference>
<feature type="compositionally biased region" description="Basic and acidic residues" evidence="1">
    <location>
        <begin position="25"/>
        <end position="40"/>
    </location>
</feature>
<dbReference type="EMBL" id="CAJVPI010000789">
    <property type="protein sequence ID" value="CAG8572296.1"/>
    <property type="molecule type" value="Genomic_DNA"/>
</dbReference>